<comment type="caution">
    <text evidence="1">The sequence shown here is derived from an EMBL/GenBank/DDBJ whole genome shotgun (WGS) entry which is preliminary data.</text>
</comment>
<organism evidence="1 2">
    <name type="scientific">Candidatus Acidiferrum panamense</name>
    <dbReference type="NCBI Taxonomy" id="2741543"/>
    <lineage>
        <taxon>Bacteria</taxon>
        <taxon>Pseudomonadati</taxon>
        <taxon>Acidobacteriota</taxon>
        <taxon>Terriglobia</taxon>
        <taxon>Candidatus Acidiferrales</taxon>
        <taxon>Candidatus Acidiferrum</taxon>
    </lineage>
</organism>
<name>A0A7V8NW44_9BACT</name>
<sequence length="208" mass="23476">MRKFRMLLFLPTVLVRAQTAPSAVLVRGTLLERDAQSTAGELSVRAADNQVFRYQFDAKTYVERDEQTIDVSRLRPGEMVEVVSDGAPASPLRYARTIHVLPVPPPVRPSQGRVRANRAPIDRAIPYGALALAGVVFRLNADRVVLHTRQGGDQTILLRQDTRYLRDGEVVDANDLQPNMRVFVRAGRTFYNELEAYQVIWGRILMPH</sequence>
<evidence type="ECO:0008006" key="3">
    <source>
        <dbReference type="Google" id="ProtNLM"/>
    </source>
</evidence>
<reference evidence="1" key="1">
    <citation type="submission" date="2020-06" db="EMBL/GenBank/DDBJ databases">
        <title>Legume-microbial interactions unlock mineral nutrients during tropical forest succession.</title>
        <authorList>
            <person name="Epihov D.Z."/>
        </authorList>
    </citation>
    <scope>NUCLEOTIDE SEQUENCE [LARGE SCALE GENOMIC DNA]</scope>
    <source>
        <strain evidence="1">Pan2503</strain>
    </source>
</reference>
<evidence type="ECO:0000313" key="1">
    <source>
        <dbReference type="EMBL" id="MBA0088523.1"/>
    </source>
</evidence>
<protein>
    <recommendedName>
        <fullName evidence="3">DUF5666 domain-containing protein</fullName>
    </recommendedName>
</protein>
<gene>
    <name evidence="1" type="ORF">HRJ53_26350</name>
</gene>
<proteinExistence type="predicted"/>
<keyword evidence="2" id="KW-1185">Reference proteome</keyword>
<evidence type="ECO:0000313" key="2">
    <source>
        <dbReference type="Proteomes" id="UP000567293"/>
    </source>
</evidence>
<accession>A0A7V8NW44</accession>
<dbReference type="Proteomes" id="UP000567293">
    <property type="component" value="Unassembled WGS sequence"/>
</dbReference>
<dbReference type="AlphaFoldDB" id="A0A7V8NW44"/>
<dbReference type="EMBL" id="JACDQQ010002540">
    <property type="protein sequence ID" value="MBA0088523.1"/>
    <property type="molecule type" value="Genomic_DNA"/>
</dbReference>